<dbReference type="PANTHER" id="PTHR42973">
    <property type="entry name" value="BINDING OXIDOREDUCTASE, PUTATIVE (AFU_ORTHOLOGUE AFUA_1G17690)-RELATED"/>
    <property type="match status" value="1"/>
</dbReference>
<organism evidence="8 9">
    <name type="scientific">Fusarium falciforme</name>
    <dbReference type="NCBI Taxonomy" id="195108"/>
    <lineage>
        <taxon>Eukaryota</taxon>
        <taxon>Fungi</taxon>
        <taxon>Dikarya</taxon>
        <taxon>Ascomycota</taxon>
        <taxon>Pezizomycotina</taxon>
        <taxon>Sordariomycetes</taxon>
        <taxon>Hypocreomycetidae</taxon>
        <taxon>Hypocreales</taxon>
        <taxon>Nectriaceae</taxon>
        <taxon>Fusarium</taxon>
        <taxon>Fusarium solani species complex</taxon>
    </lineage>
</organism>
<dbReference type="Proteomes" id="UP001152087">
    <property type="component" value="Unassembled WGS sequence"/>
</dbReference>
<dbReference type="OrthoDB" id="9983560at2759"/>
<dbReference type="Pfam" id="PF01565">
    <property type="entry name" value="FAD_binding_4"/>
    <property type="match status" value="1"/>
</dbReference>
<dbReference type="InterPro" id="IPR050416">
    <property type="entry name" value="FAD-linked_Oxidoreductase"/>
</dbReference>
<evidence type="ECO:0000256" key="2">
    <source>
        <dbReference type="ARBA" id="ARBA00005466"/>
    </source>
</evidence>
<dbReference type="InterPro" id="IPR016169">
    <property type="entry name" value="FAD-bd_PCMH_sub2"/>
</dbReference>
<dbReference type="InterPro" id="IPR036318">
    <property type="entry name" value="FAD-bd_PCMH-like_sf"/>
</dbReference>
<comment type="similarity">
    <text evidence="2">Belongs to the oxygen-dependent FAD-linked oxidoreductase family.</text>
</comment>
<dbReference type="InterPro" id="IPR016166">
    <property type="entry name" value="FAD-bd_PCMH"/>
</dbReference>
<name>A0A9W8QTM1_9HYPO</name>
<comment type="caution">
    <text evidence="8">The sequence shown here is derived from an EMBL/GenBank/DDBJ whole genome shotgun (WGS) entry which is preliminary data.</text>
</comment>
<reference evidence="8" key="1">
    <citation type="submission" date="2022-09" db="EMBL/GenBank/DDBJ databases">
        <title>Fusarium specimens isolated from Avocado Roots.</title>
        <authorList>
            <person name="Stajich J."/>
            <person name="Roper C."/>
            <person name="Heimlech-Rivalta G."/>
        </authorList>
    </citation>
    <scope>NUCLEOTIDE SEQUENCE</scope>
    <source>
        <strain evidence="8">A02</strain>
    </source>
</reference>
<keyword evidence="5" id="KW-0560">Oxidoreductase</keyword>
<evidence type="ECO:0000256" key="1">
    <source>
        <dbReference type="ARBA" id="ARBA00001974"/>
    </source>
</evidence>
<evidence type="ECO:0000256" key="6">
    <source>
        <dbReference type="SAM" id="SignalP"/>
    </source>
</evidence>
<dbReference type="SUPFAM" id="SSF56176">
    <property type="entry name" value="FAD-binding/transporter-associated domain-like"/>
    <property type="match status" value="1"/>
</dbReference>
<evidence type="ECO:0000256" key="3">
    <source>
        <dbReference type="ARBA" id="ARBA00022630"/>
    </source>
</evidence>
<keyword evidence="4" id="KW-0274">FAD</keyword>
<dbReference type="EMBL" id="JAOQAV010000171">
    <property type="protein sequence ID" value="KAJ4176599.1"/>
    <property type="molecule type" value="Genomic_DNA"/>
</dbReference>
<dbReference type="InterPro" id="IPR012951">
    <property type="entry name" value="BBE"/>
</dbReference>
<accession>A0A9W8QTM1</accession>
<evidence type="ECO:0000256" key="5">
    <source>
        <dbReference type="ARBA" id="ARBA00023002"/>
    </source>
</evidence>
<keyword evidence="9" id="KW-1185">Reference proteome</keyword>
<protein>
    <recommendedName>
        <fullName evidence="7">FAD-binding PCMH-type domain-containing protein</fullName>
    </recommendedName>
</protein>
<evidence type="ECO:0000313" key="8">
    <source>
        <dbReference type="EMBL" id="KAJ4176599.1"/>
    </source>
</evidence>
<dbReference type="Gene3D" id="3.30.465.10">
    <property type="match status" value="1"/>
</dbReference>
<evidence type="ECO:0000313" key="9">
    <source>
        <dbReference type="Proteomes" id="UP001152087"/>
    </source>
</evidence>
<keyword evidence="3" id="KW-0285">Flavoprotein</keyword>
<dbReference type="GO" id="GO:0071949">
    <property type="term" value="F:FAD binding"/>
    <property type="evidence" value="ECO:0007669"/>
    <property type="project" value="InterPro"/>
</dbReference>
<keyword evidence="6" id="KW-0732">Signal</keyword>
<evidence type="ECO:0000256" key="4">
    <source>
        <dbReference type="ARBA" id="ARBA00022827"/>
    </source>
</evidence>
<sequence length="570" mass="61510">MYSGILASTLIGVALADPRCKNHPLNPNWPSIDVWNTLNRSTNGALIRTNPVESSCFNNNSAVNCDHVQENWFYSDLHSSLPESIGYPYWANRSCVPPNDYAYDKALGCELGGLPAQRNIRIVVKGTGHDLSGRSSGAHSLSIWTYHLRNLGFDTHWTHPLSNNTENAVILGSGSTWGEVLAAAAKTGRTVISGQDGTVGLGGFIGGGGHGPLSSHYGLSADHVLQATVVTTEGETLVANDAQNQDLLWAIRGGGPGLYGIMVEYVLRTVPLPKNVVMSTLSMSIIQNQTAAAAQGSWTAFGTFVSSVPDLMDAGITGYGFGVAQENMGIELAMTLWSYNTTAAAFKPLLESARQTMLADVASQTILVVVLEPTVLPTYLSLFDVLNPSRNRCGDISLTSSRLLGRRHLSDIPLDELRTHLQKISKAQVEGRQTRLVLGLQGGLGPRSVQNEMRGALSPAWRRAYLHLMATGVDINTRALLPQNALAAAAALAEGNKEAVWREWAPDTGAYINEANPFARNFQQDFYGGNCERLVQIKEKYDPTASLYALSGIGSHDWDYNLDSGLLCRV</sequence>
<feature type="domain" description="FAD-binding PCMH-type" evidence="7">
    <location>
        <begin position="89"/>
        <end position="272"/>
    </location>
</feature>
<dbReference type="PROSITE" id="PS51387">
    <property type="entry name" value="FAD_PCMH"/>
    <property type="match status" value="1"/>
</dbReference>
<dbReference type="AlphaFoldDB" id="A0A9W8QTM1"/>
<dbReference type="Gene3D" id="3.40.462.20">
    <property type="match status" value="1"/>
</dbReference>
<dbReference type="GO" id="GO:0016491">
    <property type="term" value="F:oxidoreductase activity"/>
    <property type="evidence" value="ECO:0007669"/>
    <property type="project" value="UniProtKB-KW"/>
</dbReference>
<proteinExistence type="inferred from homology"/>
<comment type="cofactor">
    <cofactor evidence="1">
        <name>FAD</name>
        <dbReference type="ChEBI" id="CHEBI:57692"/>
    </cofactor>
</comment>
<dbReference type="PANTHER" id="PTHR42973:SF39">
    <property type="entry name" value="FAD-BINDING PCMH-TYPE DOMAIN-CONTAINING PROTEIN"/>
    <property type="match status" value="1"/>
</dbReference>
<feature type="signal peptide" evidence="6">
    <location>
        <begin position="1"/>
        <end position="16"/>
    </location>
</feature>
<dbReference type="InterPro" id="IPR006094">
    <property type="entry name" value="Oxid_FAD_bind_N"/>
</dbReference>
<dbReference type="Pfam" id="PF08031">
    <property type="entry name" value="BBE"/>
    <property type="match status" value="1"/>
</dbReference>
<evidence type="ECO:0000259" key="7">
    <source>
        <dbReference type="PROSITE" id="PS51387"/>
    </source>
</evidence>
<gene>
    <name evidence="8" type="ORF">NW755_014319</name>
</gene>
<feature type="chain" id="PRO_5040753008" description="FAD-binding PCMH-type domain-containing protein" evidence="6">
    <location>
        <begin position="17"/>
        <end position="570"/>
    </location>
</feature>